<dbReference type="InterPro" id="IPR029063">
    <property type="entry name" value="SAM-dependent_MTases_sf"/>
</dbReference>
<sequence length="966" mass="108294">MAGAIRVKHMFLYSSILASNNNINKALSRLPRRGISVIAGNLSSSETKKKEKEKRKRRKEIEVARETAEAVVKKEKRRTRSSREYEIGDDEAPSSHVPVMLGEVMDVFSSVRLRSFVDCTLGAAGHSSSIIQSHSELNHFVGMDVDPVARKLAHFHIDSLMHPTSKASIVLKNFKYIKSAVADSHPELLDVGVDGILMDLGMSSMQVNNPERGFSVLQQGPLDMRMDPQASLTAEDIVNSWPESELGRILREYGEESNWHSLQTRIVKARLTGGLHSTGDLVDLIKRMSPPSRGGRQGWIKTATRVFQGLRIAVNDELKTLQNALYSSFDVLSPGGRLAVISFHSLEDRVVKQTFLDILGFQREETNAEMSVKPERQIEESIDKELKEKEAWIKQTVISSKGVILTKRPITPSEEEEKLNRRARSAKLRSLLFSPSRSYPPSSTPRSVSFLPPGSKSRSLPPLRSMSSHDDNDTASKETKLWGGRFEESVTEKVEKFTESISFDKVLYKQDIMGSKAHATMLAHQGLITDSDRDSILQGLDEIERKIERDEFEWRTDREDVHMNIEAALTDLIGEPAKKLHTARSRNDQVATDFRLWCRDAIDTIVVKIKNLQTALVQLALKNEGLIVPGYTHLQRAQPVLLPHVLLTYVEQLERDAGRYIDCRERLNVCPLGACALAGTGLPIDRFMTASALGFTEPMRNRFVPSYYFLFFNLARLLIYYVFFSSTSISIDAVSDRDFVLEFLYANSNTAIHLSRLGEEWVLWASEEFGFMTPSDSVSTGSSIMPQKKNPDPMELVRGKSARVIGDLVTVLTLCKGLPLAYNRDFQEDKEPMFDSTKTIMGMIDVSAEFAQNVTFNEERIKRSLPAGHLDATTLADYLVKKGMPFRSSHDVVGKLVGVCVSRGCELQNLSLEEMKKLSPVFEEDVFGFLGVENSVNKFSSYGSTGSNCVAEQLGYWVNKLKITST</sequence>
<keyword evidence="2" id="KW-0175">Coiled coil</keyword>
<feature type="region of interest" description="Disordered" evidence="3">
    <location>
        <begin position="434"/>
        <end position="480"/>
    </location>
</feature>
<dbReference type="InterPro" id="IPR008948">
    <property type="entry name" value="L-Aspartase-like"/>
</dbReference>
<dbReference type="SUPFAM" id="SSF81799">
    <property type="entry name" value="Putative methyltransferase TM0872, insert domain"/>
    <property type="match status" value="1"/>
</dbReference>
<evidence type="ECO:0000313" key="7">
    <source>
        <dbReference type="Proteomes" id="UP000823674"/>
    </source>
</evidence>
<dbReference type="Gene3D" id="1.10.275.10">
    <property type="entry name" value="Fumarase/aspartase (N-terminal domain)"/>
    <property type="match status" value="1"/>
</dbReference>
<accession>A0ABQ7KVG3</accession>
<evidence type="ECO:0000256" key="3">
    <source>
        <dbReference type="SAM" id="MobiDB-lite"/>
    </source>
</evidence>
<dbReference type="InterPro" id="IPR009049">
    <property type="entry name" value="Argininosuccinate_lyase"/>
</dbReference>
<dbReference type="SUPFAM" id="SSF53335">
    <property type="entry name" value="S-adenosyl-L-methionine-dependent methyltransferases"/>
    <property type="match status" value="1"/>
</dbReference>
<feature type="domain" description="Fumarate lyase N-terminal" evidence="4">
    <location>
        <begin position="728"/>
        <end position="806"/>
    </location>
</feature>
<dbReference type="HAMAP" id="MF_01007">
    <property type="entry name" value="16SrRNA_methyltr_H"/>
    <property type="match status" value="1"/>
</dbReference>
<reference evidence="6 7" key="1">
    <citation type="submission" date="2021-03" db="EMBL/GenBank/DDBJ databases">
        <authorList>
            <person name="King G.J."/>
            <person name="Bancroft I."/>
            <person name="Baten A."/>
            <person name="Bloomfield J."/>
            <person name="Borpatragohain P."/>
            <person name="He Z."/>
            <person name="Irish N."/>
            <person name="Irwin J."/>
            <person name="Liu K."/>
            <person name="Mauleon R.P."/>
            <person name="Moore J."/>
            <person name="Morris R."/>
            <person name="Ostergaard L."/>
            <person name="Wang B."/>
            <person name="Wells R."/>
        </authorList>
    </citation>
    <scope>NUCLEOTIDE SEQUENCE [LARGE SCALE GENOMIC DNA]</scope>
    <source>
        <strain evidence="6">R-o-18</strain>
        <tissue evidence="6">Leaf</tissue>
    </source>
</reference>
<name>A0ABQ7KVG3_BRACM</name>
<evidence type="ECO:0008006" key="8">
    <source>
        <dbReference type="Google" id="ProtNLM"/>
    </source>
</evidence>
<dbReference type="SUPFAM" id="SSF48557">
    <property type="entry name" value="L-aspartase-like"/>
    <property type="match status" value="1"/>
</dbReference>
<dbReference type="PANTHER" id="PTHR43814:SF1">
    <property type="entry name" value="ARGININOSUCCINATE LYASE"/>
    <property type="match status" value="1"/>
</dbReference>
<comment type="similarity">
    <text evidence="1">Belongs to the lyase 1 family. Argininosuccinate lyase subfamily.</text>
</comment>
<feature type="domain" description="Fumarate lyase N-terminal" evidence="4">
    <location>
        <begin position="484"/>
        <end position="698"/>
    </location>
</feature>
<proteinExistence type="inferred from homology"/>
<dbReference type="InterPro" id="IPR020557">
    <property type="entry name" value="Fumarate_lyase_CS"/>
</dbReference>
<dbReference type="PRINTS" id="PR00145">
    <property type="entry name" value="ARGSUCLYASE"/>
</dbReference>
<dbReference type="InterPro" id="IPR002903">
    <property type="entry name" value="RsmH"/>
</dbReference>
<dbReference type="HAMAP" id="MF_00006">
    <property type="entry name" value="Arg_succ_lyase"/>
    <property type="match status" value="1"/>
</dbReference>
<dbReference type="InterPro" id="IPR000362">
    <property type="entry name" value="Fumarate_lyase_fam"/>
</dbReference>
<dbReference type="InterPro" id="IPR029419">
    <property type="entry name" value="Arg_succ_lyase_C"/>
</dbReference>
<dbReference type="Gene3D" id="3.40.50.150">
    <property type="entry name" value="Vaccinia Virus protein VP39"/>
    <property type="match status" value="1"/>
</dbReference>
<keyword evidence="7" id="KW-1185">Reference proteome</keyword>
<evidence type="ECO:0000256" key="1">
    <source>
        <dbReference type="ARBA" id="ARBA00010755"/>
    </source>
</evidence>
<evidence type="ECO:0000259" key="5">
    <source>
        <dbReference type="Pfam" id="PF14698"/>
    </source>
</evidence>
<feature type="compositionally biased region" description="Basic and acidic residues" evidence="3">
    <location>
        <begin position="467"/>
        <end position="480"/>
    </location>
</feature>
<evidence type="ECO:0000313" key="6">
    <source>
        <dbReference type="EMBL" id="KAG5377046.1"/>
    </source>
</evidence>
<feature type="compositionally biased region" description="Low complexity" evidence="3">
    <location>
        <begin position="434"/>
        <end position="466"/>
    </location>
</feature>
<dbReference type="Gene3D" id="1.10.150.170">
    <property type="entry name" value="Putative methyltransferase TM0872, insert domain"/>
    <property type="match status" value="1"/>
</dbReference>
<dbReference type="Pfam" id="PF14698">
    <property type="entry name" value="ASL_C2"/>
    <property type="match status" value="1"/>
</dbReference>
<feature type="domain" description="Argininosuccinate lyase C-terminal" evidence="5">
    <location>
        <begin position="870"/>
        <end position="937"/>
    </location>
</feature>
<gene>
    <name evidence="6" type="primary">A10p033740.1_BraROA</name>
    <name evidence="6" type="ORF">IGI04_041642</name>
</gene>
<comment type="caution">
    <text evidence="6">The sequence shown here is derived from an EMBL/GenBank/DDBJ whole genome shotgun (WGS) entry which is preliminary data.</text>
</comment>
<dbReference type="InterPro" id="IPR023397">
    <property type="entry name" value="SAM-dep_MeTrfase_MraW_recog"/>
</dbReference>
<dbReference type="Proteomes" id="UP000823674">
    <property type="component" value="Chromosome A10"/>
</dbReference>
<dbReference type="Gene3D" id="1.10.40.30">
    <property type="entry name" value="Fumarase/aspartase (C-terminal domain)"/>
    <property type="match status" value="1"/>
</dbReference>
<dbReference type="InterPro" id="IPR022761">
    <property type="entry name" value="Fumarate_lyase_N"/>
</dbReference>
<evidence type="ECO:0000259" key="4">
    <source>
        <dbReference type="Pfam" id="PF00206"/>
    </source>
</evidence>
<dbReference type="NCBIfam" id="TIGR00006">
    <property type="entry name" value="16S rRNA (cytosine(1402)-N(4))-methyltransferase RsmH"/>
    <property type="match status" value="1"/>
</dbReference>
<dbReference type="CDD" id="cd01359">
    <property type="entry name" value="Argininosuccinate_lyase"/>
    <property type="match status" value="1"/>
</dbReference>
<dbReference type="PANTHER" id="PTHR43814">
    <property type="entry name" value="ARGININOSUCCINATE LYASE"/>
    <property type="match status" value="1"/>
</dbReference>
<dbReference type="Gene3D" id="1.20.200.10">
    <property type="entry name" value="Fumarase/aspartase (Central domain)"/>
    <property type="match status" value="1"/>
</dbReference>
<feature type="coiled-coil region" evidence="2">
    <location>
        <begin position="42"/>
        <end position="78"/>
    </location>
</feature>
<dbReference type="PROSITE" id="PS00163">
    <property type="entry name" value="FUMARATE_LYASES"/>
    <property type="match status" value="1"/>
</dbReference>
<dbReference type="Pfam" id="PF00206">
    <property type="entry name" value="Lyase_1"/>
    <property type="match status" value="2"/>
</dbReference>
<dbReference type="InterPro" id="IPR024083">
    <property type="entry name" value="Fumarase/histidase_N"/>
</dbReference>
<dbReference type="PRINTS" id="PR00149">
    <property type="entry name" value="FUMRATELYASE"/>
</dbReference>
<dbReference type="EMBL" id="JADBGQ010000010">
    <property type="protein sequence ID" value="KAG5377046.1"/>
    <property type="molecule type" value="Genomic_DNA"/>
</dbReference>
<organism evidence="6 7">
    <name type="scientific">Brassica rapa subsp. trilocularis</name>
    <dbReference type="NCBI Taxonomy" id="1813537"/>
    <lineage>
        <taxon>Eukaryota</taxon>
        <taxon>Viridiplantae</taxon>
        <taxon>Streptophyta</taxon>
        <taxon>Embryophyta</taxon>
        <taxon>Tracheophyta</taxon>
        <taxon>Spermatophyta</taxon>
        <taxon>Magnoliopsida</taxon>
        <taxon>eudicotyledons</taxon>
        <taxon>Gunneridae</taxon>
        <taxon>Pentapetalae</taxon>
        <taxon>rosids</taxon>
        <taxon>malvids</taxon>
        <taxon>Brassicales</taxon>
        <taxon>Brassicaceae</taxon>
        <taxon>Brassiceae</taxon>
        <taxon>Brassica</taxon>
    </lineage>
</organism>
<protein>
    <recommendedName>
        <fullName evidence="8">Argininosuccinate lyase</fullName>
    </recommendedName>
</protein>
<dbReference type="Pfam" id="PF01795">
    <property type="entry name" value="Methyltransf_5"/>
    <property type="match status" value="1"/>
</dbReference>
<evidence type="ECO:0000256" key="2">
    <source>
        <dbReference type="SAM" id="Coils"/>
    </source>
</evidence>